<evidence type="ECO:0000313" key="3">
    <source>
        <dbReference type="Proteomes" id="UP001249851"/>
    </source>
</evidence>
<dbReference type="AlphaFoldDB" id="A0AAD9Q083"/>
<organism evidence="2 3">
    <name type="scientific">Acropora cervicornis</name>
    <name type="common">Staghorn coral</name>
    <dbReference type="NCBI Taxonomy" id="6130"/>
    <lineage>
        <taxon>Eukaryota</taxon>
        <taxon>Metazoa</taxon>
        <taxon>Cnidaria</taxon>
        <taxon>Anthozoa</taxon>
        <taxon>Hexacorallia</taxon>
        <taxon>Scleractinia</taxon>
        <taxon>Astrocoeniina</taxon>
        <taxon>Acroporidae</taxon>
        <taxon>Acropora</taxon>
    </lineage>
</organism>
<gene>
    <name evidence="2" type="ORF">P5673_026826</name>
</gene>
<accession>A0AAD9Q083</accession>
<dbReference type="EMBL" id="JARQWQ010000090">
    <property type="protein sequence ID" value="KAK2552081.1"/>
    <property type="molecule type" value="Genomic_DNA"/>
</dbReference>
<sequence length="76" mass="7994">MVSGSGIHAEPSTTVAENTGASIPEKQVEEVGVLRKTIKSVVFSGKGKHHLRGIFFQGEETSKKANGSEVATGMTH</sequence>
<comment type="caution">
    <text evidence="2">The sequence shown here is derived from an EMBL/GenBank/DDBJ whole genome shotgun (WGS) entry which is preliminary data.</text>
</comment>
<dbReference type="Proteomes" id="UP001249851">
    <property type="component" value="Unassembled WGS sequence"/>
</dbReference>
<keyword evidence="3" id="KW-1185">Reference proteome</keyword>
<protein>
    <submittedName>
        <fullName evidence="2">Uncharacterized protein</fullName>
    </submittedName>
</protein>
<name>A0AAD9Q083_ACRCE</name>
<reference evidence="2" key="1">
    <citation type="journal article" date="2023" name="G3 (Bethesda)">
        <title>Whole genome assembly and annotation of the endangered Caribbean coral Acropora cervicornis.</title>
        <authorList>
            <person name="Selwyn J.D."/>
            <person name="Vollmer S.V."/>
        </authorList>
    </citation>
    <scope>NUCLEOTIDE SEQUENCE</scope>
    <source>
        <strain evidence="2">K2</strain>
    </source>
</reference>
<feature type="compositionally biased region" description="Polar residues" evidence="1">
    <location>
        <begin position="11"/>
        <end position="21"/>
    </location>
</feature>
<reference evidence="2" key="2">
    <citation type="journal article" date="2023" name="Science">
        <title>Genomic signatures of disease resistance in endangered staghorn corals.</title>
        <authorList>
            <person name="Vollmer S.V."/>
            <person name="Selwyn J.D."/>
            <person name="Despard B.A."/>
            <person name="Roesel C.L."/>
        </authorList>
    </citation>
    <scope>NUCLEOTIDE SEQUENCE</scope>
    <source>
        <strain evidence="2">K2</strain>
    </source>
</reference>
<proteinExistence type="predicted"/>
<evidence type="ECO:0000313" key="2">
    <source>
        <dbReference type="EMBL" id="KAK2552081.1"/>
    </source>
</evidence>
<evidence type="ECO:0000256" key="1">
    <source>
        <dbReference type="SAM" id="MobiDB-lite"/>
    </source>
</evidence>
<feature type="region of interest" description="Disordered" evidence="1">
    <location>
        <begin position="1"/>
        <end position="23"/>
    </location>
</feature>